<evidence type="ECO:0000256" key="1">
    <source>
        <dbReference type="ARBA" id="ARBA00004123"/>
    </source>
</evidence>
<comment type="subcellular location">
    <subcellularLocation>
        <location evidence="1">Nucleus</location>
    </subcellularLocation>
</comment>
<evidence type="ECO:0000256" key="2">
    <source>
        <dbReference type="ARBA" id="ARBA00023015"/>
    </source>
</evidence>
<feature type="compositionally biased region" description="Acidic residues" evidence="6">
    <location>
        <begin position="41"/>
        <end position="59"/>
    </location>
</feature>
<dbReference type="GO" id="GO:0003700">
    <property type="term" value="F:DNA-binding transcription factor activity"/>
    <property type="evidence" value="ECO:0007669"/>
    <property type="project" value="InterPro"/>
</dbReference>
<sequence length="406" mass="45077">EKERVPCGINYKRIMSSKRERIMHIDLALETADDEVRALEEAEDGGDREEEEEEKEEGEVAISNEDKEANKHQEENQTEEKEQSYEKTTAEDVIKDELCVLQAEMERMKEENRMLEEAIDRTMKDYYDLQIKFADIQQEDQPKEHQVFLSLGRQSSGEIKQAKVADRGSGLADDEELCLSLSLHTHVDPHQRDDAREEKGKGLKSWAAGELTTITSQSINPATRKTRVSVRARCQGPPMNDGCQWRKYGQKVAKGNPCPRAYYRCTVAPGCPVRKQQVQRCLEDMSILVTTYEGTHNHPLPVGATAMASTTAASANSLSSSPLSYLNPYLANPSPQLSTMRSFTSSAGYSGIFGGRQQLDILGPHHQATSSAAGGGSWISTGHGVWNGEDEKSLAEQVGVIASTQR</sequence>
<protein>
    <submittedName>
        <fullName evidence="8">(wild Malaysian banana) hypothetical protein</fullName>
    </submittedName>
</protein>
<feature type="region of interest" description="Disordered" evidence="6">
    <location>
        <begin position="31"/>
        <end position="89"/>
    </location>
</feature>
<evidence type="ECO:0000259" key="7">
    <source>
        <dbReference type="PROSITE" id="PS50811"/>
    </source>
</evidence>
<dbReference type="InterPro" id="IPR003657">
    <property type="entry name" value="WRKY_dom"/>
</dbReference>
<dbReference type="PROSITE" id="PS50811">
    <property type="entry name" value="WRKY"/>
    <property type="match status" value="1"/>
</dbReference>
<proteinExistence type="predicted"/>
<dbReference type="AlphaFoldDB" id="A0A8D7AKD3"/>
<dbReference type="PANTHER" id="PTHR31429:SF54">
    <property type="entry name" value="WRKY TRANSCRIPTION FACTOR 9-RELATED"/>
    <property type="match status" value="1"/>
</dbReference>
<evidence type="ECO:0000313" key="8">
    <source>
        <dbReference type="EMBL" id="CAG1850835.1"/>
    </source>
</evidence>
<keyword evidence="2" id="KW-0805">Transcription regulation</keyword>
<dbReference type="GO" id="GO:0005634">
    <property type="term" value="C:nucleus"/>
    <property type="evidence" value="ECO:0007669"/>
    <property type="project" value="UniProtKB-SubCell"/>
</dbReference>
<accession>A0A8D7AKD3</accession>
<feature type="compositionally biased region" description="Basic and acidic residues" evidence="6">
    <location>
        <begin position="64"/>
        <end position="89"/>
    </location>
</feature>
<dbReference type="FunFam" id="2.20.25.80:FF:000002">
    <property type="entry name" value="probable WRKY transcription factor 31"/>
    <property type="match status" value="1"/>
</dbReference>
<dbReference type="SMART" id="SM00774">
    <property type="entry name" value="WRKY"/>
    <property type="match status" value="1"/>
</dbReference>
<dbReference type="InterPro" id="IPR044810">
    <property type="entry name" value="WRKY_plant"/>
</dbReference>
<dbReference type="Gene3D" id="2.20.25.80">
    <property type="entry name" value="WRKY domain"/>
    <property type="match status" value="1"/>
</dbReference>
<gene>
    <name evidence="8" type="ORF">GSMUA_197310.1</name>
</gene>
<evidence type="ECO:0000256" key="4">
    <source>
        <dbReference type="ARBA" id="ARBA00023163"/>
    </source>
</evidence>
<keyword evidence="4" id="KW-0804">Transcription</keyword>
<dbReference type="GO" id="GO:0043565">
    <property type="term" value="F:sequence-specific DNA binding"/>
    <property type="evidence" value="ECO:0007669"/>
    <property type="project" value="InterPro"/>
</dbReference>
<evidence type="ECO:0000256" key="6">
    <source>
        <dbReference type="SAM" id="MobiDB-lite"/>
    </source>
</evidence>
<keyword evidence="3" id="KW-0238">DNA-binding</keyword>
<dbReference type="InterPro" id="IPR036576">
    <property type="entry name" value="WRKY_dom_sf"/>
</dbReference>
<dbReference type="SUPFAM" id="SSF118290">
    <property type="entry name" value="WRKY DNA-binding domain"/>
    <property type="match status" value="1"/>
</dbReference>
<keyword evidence="5" id="KW-0539">Nucleus</keyword>
<evidence type="ECO:0000256" key="5">
    <source>
        <dbReference type="ARBA" id="ARBA00023242"/>
    </source>
</evidence>
<feature type="domain" description="WRKY" evidence="7">
    <location>
        <begin position="239"/>
        <end position="301"/>
    </location>
</feature>
<feature type="non-terminal residue" evidence="8">
    <location>
        <position position="406"/>
    </location>
</feature>
<dbReference type="PANTHER" id="PTHR31429">
    <property type="entry name" value="WRKY TRANSCRIPTION FACTOR 36-RELATED"/>
    <property type="match status" value="1"/>
</dbReference>
<name>A0A8D7AKD3_MUSAM</name>
<organism evidence="8">
    <name type="scientific">Musa acuminata subsp. malaccensis</name>
    <name type="common">Wild banana</name>
    <name type="synonym">Musa malaccensis</name>
    <dbReference type="NCBI Taxonomy" id="214687"/>
    <lineage>
        <taxon>Eukaryota</taxon>
        <taxon>Viridiplantae</taxon>
        <taxon>Streptophyta</taxon>
        <taxon>Embryophyta</taxon>
        <taxon>Tracheophyta</taxon>
        <taxon>Spermatophyta</taxon>
        <taxon>Magnoliopsida</taxon>
        <taxon>Liliopsida</taxon>
        <taxon>Zingiberales</taxon>
        <taxon>Musaceae</taxon>
        <taxon>Musa</taxon>
    </lineage>
</organism>
<reference evidence="8" key="1">
    <citation type="submission" date="2021-03" db="EMBL/GenBank/DDBJ databases">
        <authorList>
            <consortium name="Genoscope - CEA"/>
            <person name="William W."/>
        </authorList>
    </citation>
    <scope>NUCLEOTIDE SEQUENCE</scope>
    <source>
        <strain evidence="8">Doubled-haploid Pahang</strain>
    </source>
</reference>
<dbReference type="EMBL" id="HG996468">
    <property type="protein sequence ID" value="CAG1850835.1"/>
    <property type="molecule type" value="Genomic_DNA"/>
</dbReference>
<dbReference type="Pfam" id="PF03106">
    <property type="entry name" value="WRKY"/>
    <property type="match status" value="1"/>
</dbReference>
<evidence type="ECO:0000256" key="3">
    <source>
        <dbReference type="ARBA" id="ARBA00023125"/>
    </source>
</evidence>